<comment type="caution">
    <text evidence="1">The sequence shown here is derived from an EMBL/GenBank/DDBJ whole genome shotgun (WGS) entry which is preliminary data.</text>
</comment>
<keyword evidence="2" id="KW-1185">Reference proteome</keyword>
<evidence type="ECO:0000313" key="1">
    <source>
        <dbReference type="EMBL" id="KAL3842692.1"/>
    </source>
</evidence>
<gene>
    <name evidence="1" type="ORF">ACJMK2_020680</name>
</gene>
<reference evidence="1 2" key="1">
    <citation type="submission" date="2024-11" db="EMBL/GenBank/DDBJ databases">
        <title>Chromosome-level genome assembly of the freshwater bivalve Anodonta woodiana.</title>
        <authorList>
            <person name="Chen X."/>
        </authorList>
    </citation>
    <scope>NUCLEOTIDE SEQUENCE [LARGE SCALE GENOMIC DNA]</scope>
    <source>
        <strain evidence="1">MN2024</strain>
        <tissue evidence="1">Gills</tissue>
    </source>
</reference>
<proteinExistence type="predicted"/>
<accession>A0ABD3U2R9</accession>
<protein>
    <submittedName>
        <fullName evidence="1">Uncharacterized protein</fullName>
    </submittedName>
</protein>
<name>A0ABD3U2R9_SINWO</name>
<dbReference type="AlphaFoldDB" id="A0ABD3U2R9"/>
<organism evidence="1 2">
    <name type="scientific">Sinanodonta woodiana</name>
    <name type="common">Chinese pond mussel</name>
    <name type="synonym">Anodonta woodiana</name>
    <dbReference type="NCBI Taxonomy" id="1069815"/>
    <lineage>
        <taxon>Eukaryota</taxon>
        <taxon>Metazoa</taxon>
        <taxon>Spiralia</taxon>
        <taxon>Lophotrochozoa</taxon>
        <taxon>Mollusca</taxon>
        <taxon>Bivalvia</taxon>
        <taxon>Autobranchia</taxon>
        <taxon>Heteroconchia</taxon>
        <taxon>Palaeoheterodonta</taxon>
        <taxon>Unionida</taxon>
        <taxon>Unionoidea</taxon>
        <taxon>Unionidae</taxon>
        <taxon>Unioninae</taxon>
        <taxon>Sinanodonta</taxon>
    </lineage>
</organism>
<dbReference type="Proteomes" id="UP001634394">
    <property type="component" value="Unassembled WGS sequence"/>
</dbReference>
<dbReference type="EMBL" id="JBJQND010000017">
    <property type="protein sequence ID" value="KAL3842692.1"/>
    <property type="molecule type" value="Genomic_DNA"/>
</dbReference>
<sequence>MLEQLNWPPLQQRRKQKRLITVDKAINNSVPIEIPEYVQRPSYTGTRSHSNTYIEIRAHYEQYKNSFIPRTIIDWNSLPPDLGQISAADDFRDRLQKITV</sequence>
<evidence type="ECO:0000313" key="2">
    <source>
        <dbReference type="Proteomes" id="UP001634394"/>
    </source>
</evidence>